<keyword evidence="2" id="KW-1185">Reference proteome</keyword>
<dbReference type="AlphaFoldDB" id="A0A5B2TB43"/>
<dbReference type="PROSITE" id="PS51257">
    <property type="entry name" value="PROKAR_LIPOPROTEIN"/>
    <property type="match status" value="1"/>
</dbReference>
<organism evidence="1 2">
    <name type="scientific">Teichococcus oryzae</name>
    <dbReference type="NCBI Taxonomy" id="1608942"/>
    <lineage>
        <taxon>Bacteria</taxon>
        <taxon>Pseudomonadati</taxon>
        <taxon>Pseudomonadota</taxon>
        <taxon>Alphaproteobacteria</taxon>
        <taxon>Acetobacterales</taxon>
        <taxon>Roseomonadaceae</taxon>
        <taxon>Roseomonas</taxon>
    </lineage>
</organism>
<comment type="caution">
    <text evidence="1">The sequence shown here is derived from an EMBL/GenBank/DDBJ whole genome shotgun (WGS) entry which is preliminary data.</text>
</comment>
<name>A0A5B2TB43_9PROT</name>
<evidence type="ECO:0000313" key="2">
    <source>
        <dbReference type="Proteomes" id="UP000322110"/>
    </source>
</evidence>
<gene>
    <name evidence="1" type="ORF">F0Q34_20805</name>
</gene>
<dbReference type="RefSeq" id="WP_149814297.1">
    <property type="nucleotide sequence ID" value="NZ_VUKA01000037.1"/>
</dbReference>
<dbReference type="EMBL" id="VUKA01000037">
    <property type="protein sequence ID" value="KAA2211305.1"/>
    <property type="molecule type" value="Genomic_DNA"/>
</dbReference>
<protein>
    <submittedName>
        <fullName evidence="1">Uncharacterized protein</fullName>
    </submittedName>
</protein>
<dbReference type="OrthoDB" id="7283436at2"/>
<dbReference type="Proteomes" id="UP000322110">
    <property type="component" value="Unassembled WGS sequence"/>
</dbReference>
<proteinExistence type="predicted"/>
<accession>A0A5B2TB43</accession>
<sequence>MVKHLALGFALLLAGCNSDPMLRSGTWHAEELNERNLRAMLADPAHAEYGVGATGSRADTAAAAVQRLREGKTPILIDPRGSGATASGSQ</sequence>
<reference evidence="1 2" key="1">
    <citation type="journal article" date="2015" name="Int. J. Syst. Evol. Microbiol.">
        <title>Roseomonas oryzae sp. nov., isolated from paddy rhizosphere soil.</title>
        <authorList>
            <person name="Ramaprasad E.V."/>
            <person name="Sasikala Ch."/>
            <person name="Ramana Ch.V."/>
        </authorList>
    </citation>
    <scope>NUCLEOTIDE SEQUENCE [LARGE SCALE GENOMIC DNA]</scope>
    <source>
        <strain evidence="1 2">KCTC 42542</strain>
    </source>
</reference>
<evidence type="ECO:0000313" key="1">
    <source>
        <dbReference type="EMBL" id="KAA2211305.1"/>
    </source>
</evidence>